<evidence type="ECO:0000313" key="3">
    <source>
        <dbReference type="Proteomes" id="UP000749040"/>
    </source>
</evidence>
<dbReference type="EMBL" id="JADKYB010000010">
    <property type="protein sequence ID" value="MBM9506735.1"/>
    <property type="molecule type" value="Genomic_DNA"/>
</dbReference>
<name>A0ABS2TWS9_9ACTN</name>
<sequence length="88" mass="9939">MSIPEMPDRLEAAGIKRVEAPRIRQLAATDDFPRPVYERGRLRLWDWAAVLAFFGGRTLRQGERTDLKRSAQEESTRGDQGPVSGGDR</sequence>
<evidence type="ECO:0008006" key="4">
    <source>
        <dbReference type="Google" id="ProtNLM"/>
    </source>
</evidence>
<feature type="compositionally biased region" description="Basic and acidic residues" evidence="1">
    <location>
        <begin position="62"/>
        <end position="77"/>
    </location>
</feature>
<reference evidence="2 3" key="1">
    <citation type="submission" date="2021-01" db="EMBL/GenBank/DDBJ databases">
        <title>Streptomyces acididurans sp. nov., isolated from a peat swamp forest soil.</title>
        <authorList>
            <person name="Chantavorakit T."/>
            <person name="Duangmal K."/>
        </authorList>
    </citation>
    <scope>NUCLEOTIDE SEQUENCE [LARGE SCALE GENOMIC DNA]</scope>
    <source>
        <strain evidence="2 3">KK5PA1</strain>
    </source>
</reference>
<gene>
    <name evidence="2" type="ORF">ITX44_19680</name>
</gene>
<accession>A0ABS2TWS9</accession>
<keyword evidence="3" id="KW-1185">Reference proteome</keyword>
<dbReference type="RefSeq" id="WP_205358607.1">
    <property type="nucleotide sequence ID" value="NZ_JADKYB010000010.1"/>
</dbReference>
<dbReference type="Proteomes" id="UP000749040">
    <property type="component" value="Unassembled WGS sequence"/>
</dbReference>
<comment type="caution">
    <text evidence="2">The sequence shown here is derived from an EMBL/GenBank/DDBJ whole genome shotgun (WGS) entry which is preliminary data.</text>
</comment>
<protein>
    <recommendedName>
        <fullName evidence="4">DNA-binding protein</fullName>
    </recommendedName>
</protein>
<feature type="region of interest" description="Disordered" evidence="1">
    <location>
        <begin position="62"/>
        <end position="88"/>
    </location>
</feature>
<proteinExistence type="predicted"/>
<evidence type="ECO:0000256" key="1">
    <source>
        <dbReference type="SAM" id="MobiDB-lite"/>
    </source>
</evidence>
<evidence type="ECO:0000313" key="2">
    <source>
        <dbReference type="EMBL" id="MBM9506735.1"/>
    </source>
</evidence>
<organism evidence="2 3">
    <name type="scientific">Actinacidiphila acididurans</name>
    <dbReference type="NCBI Taxonomy" id="2784346"/>
    <lineage>
        <taxon>Bacteria</taxon>
        <taxon>Bacillati</taxon>
        <taxon>Actinomycetota</taxon>
        <taxon>Actinomycetes</taxon>
        <taxon>Kitasatosporales</taxon>
        <taxon>Streptomycetaceae</taxon>
        <taxon>Actinacidiphila</taxon>
    </lineage>
</organism>